<feature type="transmembrane region" description="Helical" evidence="5">
    <location>
        <begin position="12"/>
        <end position="30"/>
    </location>
</feature>
<feature type="transmembrane region" description="Helical" evidence="5">
    <location>
        <begin position="275"/>
        <end position="294"/>
    </location>
</feature>
<feature type="transmembrane region" description="Helical" evidence="5">
    <location>
        <begin position="237"/>
        <end position="254"/>
    </location>
</feature>
<keyword evidence="8" id="KW-1185">Reference proteome</keyword>
<feature type="transmembrane region" description="Helical" evidence="5">
    <location>
        <begin position="167"/>
        <end position="190"/>
    </location>
</feature>
<feature type="transmembrane region" description="Helical" evidence="5">
    <location>
        <begin position="100"/>
        <end position="120"/>
    </location>
</feature>
<dbReference type="GO" id="GO:0016020">
    <property type="term" value="C:membrane"/>
    <property type="evidence" value="ECO:0007669"/>
    <property type="project" value="UniProtKB-SubCell"/>
</dbReference>
<reference evidence="7" key="1">
    <citation type="journal article" date="2014" name="Int. J. Syst. Evol. Microbiol.">
        <title>Complete genome sequence of Corynebacterium casei LMG S-19264T (=DSM 44701T), isolated from a smear-ripened cheese.</title>
        <authorList>
            <consortium name="US DOE Joint Genome Institute (JGI-PGF)"/>
            <person name="Walter F."/>
            <person name="Albersmeier A."/>
            <person name="Kalinowski J."/>
            <person name="Ruckert C."/>
        </authorList>
    </citation>
    <scope>NUCLEOTIDE SEQUENCE</scope>
    <source>
        <strain evidence="7">KCTC 32255</strain>
    </source>
</reference>
<dbReference type="EMBL" id="BMZA01000002">
    <property type="protein sequence ID" value="GGY96447.1"/>
    <property type="molecule type" value="Genomic_DNA"/>
</dbReference>
<evidence type="ECO:0000256" key="2">
    <source>
        <dbReference type="ARBA" id="ARBA00022692"/>
    </source>
</evidence>
<proteinExistence type="predicted"/>
<evidence type="ECO:0000256" key="5">
    <source>
        <dbReference type="SAM" id="Phobius"/>
    </source>
</evidence>
<reference evidence="7" key="2">
    <citation type="submission" date="2020-09" db="EMBL/GenBank/DDBJ databases">
        <authorList>
            <person name="Sun Q."/>
            <person name="Kim S."/>
        </authorList>
    </citation>
    <scope>NUCLEOTIDE SEQUENCE</scope>
    <source>
        <strain evidence="7">KCTC 32255</strain>
    </source>
</reference>
<evidence type="ECO:0000256" key="1">
    <source>
        <dbReference type="ARBA" id="ARBA00004141"/>
    </source>
</evidence>
<evidence type="ECO:0000256" key="4">
    <source>
        <dbReference type="ARBA" id="ARBA00023136"/>
    </source>
</evidence>
<comment type="subcellular location">
    <subcellularLocation>
        <location evidence="1">Membrane</location>
        <topology evidence="1">Multi-pass membrane protein</topology>
    </subcellularLocation>
</comment>
<keyword evidence="3 5" id="KW-1133">Transmembrane helix</keyword>
<name>A0A918PBR8_9SPHN</name>
<protein>
    <recommendedName>
        <fullName evidence="6">O-antigen ligase-related domain-containing protein</fullName>
    </recommendedName>
</protein>
<gene>
    <name evidence="7" type="ORF">GCM10011614_09080</name>
</gene>
<dbReference type="Proteomes" id="UP000648075">
    <property type="component" value="Unassembled WGS sequence"/>
</dbReference>
<dbReference type="PANTHER" id="PTHR37422:SF21">
    <property type="entry name" value="EXOQ-LIKE PROTEIN"/>
    <property type="match status" value="1"/>
</dbReference>
<dbReference type="AlphaFoldDB" id="A0A918PBR8"/>
<keyword evidence="4 5" id="KW-0472">Membrane</keyword>
<organism evidence="7 8">
    <name type="scientific">Novosphingobium colocasiae</name>
    <dbReference type="NCBI Taxonomy" id="1256513"/>
    <lineage>
        <taxon>Bacteria</taxon>
        <taxon>Pseudomonadati</taxon>
        <taxon>Pseudomonadota</taxon>
        <taxon>Alphaproteobacteria</taxon>
        <taxon>Sphingomonadales</taxon>
        <taxon>Sphingomonadaceae</taxon>
        <taxon>Novosphingobium</taxon>
    </lineage>
</organism>
<comment type="caution">
    <text evidence="7">The sequence shown here is derived from an EMBL/GenBank/DDBJ whole genome shotgun (WGS) entry which is preliminary data.</text>
</comment>
<dbReference type="InterPro" id="IPR051533">
    <property type="entry name" value="WaaL-like"/>
</dbReference>
<evidence type="ECO:0000259" key="6">
    <source>
        <dbReference type="Pfam" id="PF04932"/>
    </source>
</evidence>
<accession>A0A918PBR8</accession>
<feature type="domain" description="O-antigen ligase-related" evidence="6">
    <location>
        <begin position="227"/>
        <end position="376"/>
    </location>
</feature>
<dbReference type="PANTHER" id="PTHR37422">
    <property type="entry name" value="TEICHURONIC ACID BIOSYNTHESIS PROTEIN TUAE"/>
    <property type="match status" value="1"/>
</dbReference>
<sequence length="454" mass="48185">MCLALGGGGLPLSPLNLIVQCICILSIGFVRPEAMRFVKEAPRGLVVLVCLTIALPALQLIPLPPGLWQGLPGRSAVVQSFGLIGATQTWMPLSLDPNRTAVALMAVLSCLPIVILTLAADRRIARMIPVTLVGFGLFSAVLGAGQLARGNQGVVLQPRGVMRHQLYATFANHNASGLFFVICLVALVAIRPDWLAERLRAGRRLRRGDLADTLARNVPAIKLVLGALFALCTVLTQSRSSVLVLAAVLVWLGFRSRHAAIGLVRRSLAGGPGRVWLVAGLLGLAAVGAVTVSGSRGVRDSFARFERMDDPRFAIWADVHATIDRYMPIGAGLGAFDEVFPLDESLETISTLTVGRAHSDYLEATVESGVAGPLLILGWAIWIGLRAWQARAGRSARQTTTAFAVMVCFALQSVVDYPLRNMAMLAIAASMVGLLGRPSPPADRTDGSASEAEA</sequence>
<evidence type="ECO:0000256" key="3">
    <source>
        <dbReference type="ARBA" id="ARBA00022989"/>
    </source>
</evidence>
<dbReference type="InterPro" id="IPR007016">
    <property type="entry name" value="O-antigen_ligase-rel_domated"/>
</dbReference>
<dbReference type="Pfam" id="PF04932">
    <property type="entry name" value="Wzy_C"/>
    <property type="match status" value="1"/>
</dbReference>
<evidence type="ECO:0000313" key="8">
    <source>
        <dbReference type="Proteomes" id="UP000648075"/>
    </source>
</evidence>
<evidence type="ECO:0000313" key="7">
    <source>
        <dbReference type="EMBL" id="GGY96447.1"/>
    </source>
</evidence>
<feature type="transmembrane region" description="Helical" evidence="5">
    <location>
        <begin position="127"/>
        <end position="147"/>
    </location>
</feature>
<feature type="transmembrane region" description="Helical" evidence="5">
    <location>
        <begin position="42"/>
        <end position="61"/>
    </location>
</feature>
<keyword evidence="2 5" id="KW-0812">Transmembrane</keyword>